<sequence length="449" mass="48753">MGKYFGTDGVRGEANVELTPELAFKLGRFGGYVLSQHEQGTPKVLVARDTRISGEMLESALVAGLLSVGIEVYKLGVLATPAVSYLVRTEGASAGVMISASHNPALDNGIKFFGSDGFKLDDERELEIEALLDKEEDTLPRPSAKGLGKLVDFPEGLRKYEKFLVSTGVDLKEMKVALDAANGSASTSARQIFLDLNADIKIIGEQPDGLNINDGVGSTHPEALQKLVIESQSAIGLAFDGDSDRLIAVDEKGEIVDGDRIMYIIGKYLYEKGELAKNTIVTTVMSNLGFHKALDREDIHKVVTAVGDRYVVEEMRKSGYNLGGEQSGHVIIMDYNTTGDGQLTAIQLTKIMKETGKSLSQLAGELTIYPQKLVNIRVENQMKNKAMEVPAISEIIKKMEEEMAGNGRILVRPSGTEPLLRVMAEAPTHEEVDYYVDTIAEVVKAEIGI</sequence>
<dbReference type="GO" id="GO:0005829">
    <property type="term" value="C:cytosol"/>
    <property type="evidence" value="ECO:0007669"/>
    <property type="project" value="TreeGrafter"/>
</dbReference>
<keyword evidence="5 9" id="KW-0413">Isomerase</keyword>
<evidence type="ECO:0000259" key="15">
    <source>
        <dbReference type="Pfam" id="PF02880"/>
    </source>
</evidence>
<dbReference type="InterPro" id="IPR016066">
    <property type="entry name" value="A-D-PHexomutase_CS"/>
</dbReference>
<dbReference type="InterPro" id="IPR006352">
    <property type="entry name" value="GlmM_bact"/>
</dbReference>
<evidence type="ECO:0000256" key="2">
    <source>
        <dbReference type="ARBA" id="ARBA00022553"/>
    </source>
</evidence>
<feature type="binding site" evidence="9">
    <location>
        <position position="244"/>
    </location>
    <ligand>
        <name>Mg(2+)</name>
        <dbReference type="ChEBI" id="CHEBI:18420"/>
    </ligand>
</feature>
<dbReference type="RefSeq" id="WP_199567279.1">
    <property type="nucleotide sequence ID" value="NZ_JAENBP010000002.1"/>
</dbReference>
<dbReference type="InterPro" id="IPR005843">
    <property type="entry name" value="A-D-PHexomutase_C"/>
</dbReference>
<evidence type="ECO:0000256" key="4">
    <source>
        <dbReference type="ARBA" id="ARBA00022842"/>
    </source>
</evidence>
<dbReference type="InterPro" id="IPR016055">
    <property type="entry name" value="A-D-PHexomutase_a/b/a-I/II/III"/>
</dbReference>
<dbReference type="PROSITE" id="PS00710">
    <property type="entry name" value="PGM_PMM"/>
    <property type="match status" value="1"/>
</dbReference>
<organism evidence="16 17">
    <name type="scientific">Streptococcus zalophi</name>
    <dbReference type="NCBI Taxonomy" id="640031"/>
    <lineage>
        <taxon>Bacteria</taxon>
        <taxon>Bacillati</taxon>
        <taxon>Bacillota</taxon>
        <taxon>Bacilli</taxon>
        <taxon>Lactobacillales</taxon>
        <taxon>Streptococcaceae</taxon>
        <taxon>Streptococcus</taxon>
    </lineage>
</organism>
<evidence type="ECO:0000256" key="8">
    <source>
        <dbReference type="ARBA" id="ARBA00068193"/>
    </source>
</evidence>
<evidence type="ECO:0000256" key="3">
    <source>
        <dbReference type="ARBA" id="ARBA00022723"/>
    </source>
</evidence>
<comment type="cofactor">
    <cofactor evidence="9">
        <name>Mg(2+)</name>
        <dbReference type="ChEBI" id="CHEBI:18420"/>
    </cofactor>
    <text evidence="9">Binds 1 Mg(2+) ion per subunit.</text>
</comment>
<comment type="PTM">
    <text evidence="9">Activated by phosphorylation.</text>
</comment>
<dbReference type="SUPFAM" id="SSF55957">
    <property type="entry name" value="Phosphoglucomutase, C-terminal domain"/>
    <property type="match status" value="1"/>
</dbReference>
<dbReference type="PRINTS" id="PR00509">
    <property type="entry name" value="PGMPMM"/>
</dbReference>
<dbReference type="NCBIfam" id="TIGR01455">
    <property type="entry name" value="glmM"/>
    <property type="match status" value="1"/>
</dbReference>
<dbReference type="PANTHER" id="PTHR42946">
    <property type="entry name" value="PHOSPHOHEXOSE MUTASE"/>
    <property type="match status" value="1"/>
</dbReference>
<keyword evidence="4 9" id="KW-0460">Magnesium</keyword>
<evidence type="ECO:0000313" key="17">
    <source>
        <dbReference type="Proteomes" id="UP000644875"/>
    </source>
</evidence>
<dbReference type="Pfam" id="PF02879">
    <property type="entry name" value="PGM_PMM_II"/>
    <property type="match status" value="1"/>
</dbReference>
<protein>
    <recommendedName>
        <fullName evidence="8 9">Phosphoglucosamine mutase</fullName>
        <ecNumber evidence="7 9">5.4.2.10</ecNumber>
    </recommendedName>
</protein>
<comment type="function">
    <text evidence="9 11">Catalyzes the conversion of glucosamine-6-phosphate to glucosamine-1-phosphate.</text>
</comment>
<dbReference type="GO" id="GO:0000287">
    <property type="term" value="F:magnesium ion binding"/>
    <property type="evidence" value="ECO:0007669"/>
    <property type="project" value="UniProtKB-UniRule"/>
</dbReference>
<dbReference type="InterPro" id="IPR005844">
    <property type="entry name" value="A-D-PHexomutase_a/b/a-I"/>
</dbReference>
<evidence type="ECO:0000259" key="12">
    <source>
        <dbReference type="Pfam" id="PF00408"/>
    </source>
</evidence>
<evidence type="ECO:0000259" key="14">
    <source>
        <dbReference type="Pfam" id="PF02879"/>
    </source>
</evidence>
<dbReference type="InterPro" id="IPR005841">
    <property type="entry name" value="Alpha-D-phosphohexomutase_SF"/>
</dbReference>
<dbReference type="AlphaFoldDB" id="A0A934P9C5"/>
<evidence type="ECO:0000313" key="16">
    <source>
        <dbReference type="EMBL" id="MBJ8349348.1"/>
    </source>
</evidence>
<feature type="binding site" description="via phosphate group" evidence="9">
    <location>
        <position position="101"/>
    </location>
    <ligand>
        <name>Mg(2+)</name>
        <dbReference type="ChEBI" id="CHEBI:18420"/>
    </ligand>
</feature>
<dbReference type="InterPro" id="IPR005845">
    <property type="entry name" value="A-D-PHexomutase_a/b/a-II"/>
</dbReference>
<dbReference type="InterPro" id="IPR036900">
    <property type="entry name" value="A-D-PHexomutase_C_sf"/>
</dbReference>
<dbReference type="GO" id="GO:0006048">
    <property type="term" value="P:UDP-N-acetylglucosamine biosynthetic process"/>
    <property type="evidence" value="ECO:0007669"/>
    <property type="project" value="TreeGrafter"/>
</dbReference>
<dbReference type="Gene3D" id="3.30.310.50">
    <property type="entry name" value="Alpha-D-phosphohexomutase, C-terminal domain"/>
    <property type="match status" value="1"/>
</dbReference>
<dbReference type="GO" id="GO:0009252">
    <property type="term" value="P:peptidoglycan biosynthetic process"/>
    <property type="evidence" value="ECO:0007669"/>
    <property type="project" value="TreeGrafter"/>
</dbReference>
<dbReference type="Pfam" id="PF02878">
    <property type="entry name" value="PGM_PMM_I"/>
    <property type="match status" value="1"/>
</dbReference>
<dbReference type="FunFam" id="3.40.120.10:FF:000002">
    <property type="entry name" value="Phosphoglucosamine mutase"/>
    <property type="match status" value="1"/>
</dbReference>
<evidence type="ECO:0000256" key="9">
    <source>
        <dbReference type="HAMAP-Rule" id="MF_01554"/>
    </source>
</evidence>
<feature type="domain" description="Alpha-D-phosphohexomutase alpha/beta/alpha" evidence="14">
    <location>
        <begin position="170"/>
        <end position="253"/>
    </location>
</feature>
<dbReference type="GO" id="GO:0005975">
    <property type="term" value="P:carbohydrate metabolic process"/>
    <property type="evidence" value="ECO:0007669"/>
    <property type="project" value="InterPro"/>
</dbReference>
<dbReference type="PANTHER" id="PTHR42946:SF1">
    <property type="entry name" value="PHOSPHOGLUCOMUTASE (ALPHA-D-GLUCOSE-1,6-BISPHOSPHATE-DEPENDENT)"/>
    <property type="match status" value="1"/>
</dbReference>
<dbReference type="SUPFAM" id="SSF53738">
    <property type="entry name" value="Phosphoglucomutase, first 3 domains"/>
    <property type="match status" value="3"/>
</dbReference>
<keyword evidence="3 9" id="KW-0479">Metal-binding</keyword>
<evidence type="ECO:0000259" key="13">
    <source>
        <dbReference type="Pfam" id="PF02878"/>
    </source>
</evidence>
<dbReference type="Gene3D" id="3.40.120.10">
    <property type="entry name" value="Alpha-D-Glucose-1,6-Bisphosphate, subunit A, domain 3"/>
    <property type="match status" value="3"/>
</dbReference>
<comment type="similarity">
    <text evidence="1 9 10">Belongs to the phosphohexose mutase family.</text>
</comment>
<feature type="domain" description="Alpha-D-phosphohexomutase alpha/beta/alpha" evidence="15">
    <location>
        <begin position="257"/>
        <end position="366"/>
    </location>
</feature>
<reference evidence="16 17" key="1">
    <citation type="journal article" date="2021" name="Int. J. Syst. Evol. Microbiol.">
        <title>Streptococcus vicugnae sp. nov., isolated from faeces of alpacas (Vicugna pacos) and cattle (Bos taurus), Streptococcus zalophi sp. nov., and Streptococcus pacificus sp. nov., isolated from respiratory tract of California sea lions (Zalophus californianus).</title>
        <authorList>
            <person name="Volokhov D.V."/>
            <person name="Zagorodnyaya T.A."/>
            <person name="Shen Z."/>
            <person name="Blom J."/>
            <person name="Furtak V.A."/>
            <person name="Eisenberg T."/>
            <person name="Fan P."/>
            <person name="Jeong K.C."/>
            <person name="Gao Y."/>
            <person name="Zhang S."/>
            <person name="Amselle M."/>
        </authorList>
    </citation>
    <scope>NUCLEOTIDE SEQUENCE [LARGE SCALE GENOMIC DNA]</scope>
    <source>
        <strain evidence="17">CSL7508-lung</strain>
    </source>
</reference>
<comment type="catalytic activity">
    <reaction evidence="6 9 11">
        <text>alpha-D-glucosamine 1-phosphate = D-glucosamine 6-phosphate</text>
        <dbReference type="Rhea" id="RHEA:23424"/>
        <dbReference type="ChEBI" id="CHEBI:58516"/>
        <dbReference type="ChEBI" id="CHEBI:58725"/>
        <dbReference type="EC" id="5.4.2.10"/>
    </reaction>
</comment>
<accession>A0A934P9C5</accession>
<dbReference type="CDD" id="cd05802">
    <property type="entry name" value="GlmM"/>
    <property type="match status" value="1"/>
</dbReference>
<feature type="binding site" evidence="9">
    <location>
        <position position="242"/>
    </location>
    <ligand>
        <name>Mg(2+)</name>
        <dbReference type="ChEBI" id="CHEBI:18420"/>
    </ligand>
</feature>
<proteinExistence type="inferred from homology"/>
<dbReference type="FunFam" id="3.40.120.10:FF:000001">
    <property type="entry name" value="Phosphoglucosamine mutase"/>
    <property type="match status" value="1"/>
</dbReference>
<evidence type="ECO:0000256" key="10">
    <source>
        <dbReference type="RuleBase" id="RU004326"/>
    </source>
</evidence>
<name>A0A934P9C5_9STRE</name>
<evidence type="ECO:0000256" key="5">
    <source>
        <dbReference type="ARBA" id="ARBA00023235"/>
    </source>
</evidence>
<dbReference type="GO" id="GO:0008966">
    <property type="term" value="F:phosphoglucosamine mutase activity"/>
    <property type="evidence" value="ECO:0007669"/>
    <property type="project" value="UniProtKB-UniRule"/>
</dbReference>
<evidence type="ECO:0000256" key="7">
    <source>
        <dbReference type="ARBA" id="ARBA00066330"/>
    </source>
</evidence>
<comment type="caution">
    <text evidence="16">The sequence shown here is derived from an EMBL/GenBank/DDBJ whole genome shotgun (WGS) entry which is preliminary data.</text>
</comment>
<evidence type="ECO:0000256" key="6">
    <source>
        <dbReference type="ARBA" id="ARBA00050364"/>
    </source>
</evidence>
<evidence type="ECO:0000256" key="1">
    <source>
        <dbReference type="ARBA" id="ARBA00010231"/>
    </source>
</evidence>
<gene>
    <name evidence="9" type="primary">glmM</name>
    <name evidence="16" type="ORF">JHK64_01715</name>
</gene>
<dbReference type="EMBL" id="JAENBP010000002">
    <property type="protein sequence ID" value="MBJ8349348.1"/>
    <property type="molecule type" value="Genomic_DNA"/>
</dbReference>
<dbReference type="InterPro" id="IPR005846">
    <property type="entry name" value="A-D-PHexomutase_a/b/a-III"/>
</dbReference>
<dbReference type="Pfam" id="PF00408">
    <property type="entry name" value="PGM_PMM_IV"/>
    <property type="match status" value="1"/>
</dbReference>
<dbReference type="Pfam" id="PF02880">
    <property type="entry name" value="PGM_PMM_III"/>
    <property type="match status" value="1"/>
</dbReference>
<dbReference type="NCBIfam" id="NF008139">
    <property type="entry name" value="PRK10887.1"/>
    <property type="match status" value="1"/>
</dbReference>
<feature type="binding site" evidence="9">
    <location>
        <position position="240"/>
    </location>
    <ligand>
        <name>Mg(2+)</name>
        <dbReference type="ChEBI" id="CHEBI:18420"/>
    </ligand>
</feature>
<dbReference type="GO" id="GO:0004615">
    <property type="term" value="F:phosphomannomutase activity"/>
    <property type="evidence" value="ECO:0007669"/>
    <property type="project" value="TreeGrafter"/>
</dbReference>
<dbReference type="FunFam" id="3.30.310.50:FF:000001">
    <property type="entry name" value="Phosphoglucosamine mutase"/>
    <property type="match status" value="1"/>
</dbReference>
<dbReference type="InterPro" id="IPR050060">
    <property type="entry name" value="Phosphoglucosamine_mutase"/>
</dbReference>
<evidence type="ECO:0000256" key="11">
    <source>
        <dbReference type="RuleBase" id="RU004327"/>
    </source>
</evidence>
<feature type="modified residue" description="Phosphoserine" evidence="9">
    <location>
        <position position="101"/>
    </location>
</feature>
<dbReference type="Proteomes" id="UP000644875">
    <property type="component" value="Unassembled WGS sequence"/>
</dbReference>
<feature type="domain" description="Alpha-D-phosphohexomutase alpha/beta/alpha" evidence="13">
    <location>
        <begin position="3"/>
        <end position="137"/>
    </location>
</feature>
<dbReference type="EC" id="5.4.2.10" evidence="7 9"/>
<feature type="active site" description="Phosphoserine intermediate" evidence="9">
    <location>
        <position position="101"/>
    </location>
</feature>
<keyword evidence="17" id="KW-1185">Reference proteome</keyword>
<feature type="domain" description="Alpha-D-phosphohexomutase C-terminal" evidence="12">
    <location>
        <begin position="373"/>
        <end position="441"/>
    </location>
</feature>
<keyword evidence="2 9" id="KW-0597">Phosphoprotein</keyword>
<dbReference type="HAMAP" id="MF_01554_B">
    <property type="entry name" value="GlmM_B"/>
    <property type="match status" value="1"/>
</dbReference>